<evidence type="ECO:0000313" key="2">
    <source>
        <dbReference type="EMBL" id="WUX54256.1"/>
    </source>
</evidence>
<dbReference type="Proteomes" id="UP001432209">
    <property type="component" value="Chromosome"/>
</dbReference>
<reference evidence="2" key="1">
    <citation type="submission" date="2022-10" db="EMBL/GenBank/DDBJ databases">
        <title>The complete genomes of actinobacterial strains from the NBC collection.</title>
        <authorList>
            <person name="Joergensen T.S."/>
            <person name="Alvarez Arevalo M."/>
            <person name="Sterndorff E.B."/>
            <person name="Faurdal D."/>
            <person name="Vuksanovic O."/>
            <person name="Mourched A.-S."/>
            <person name="Charusanti P."/>
            <person name="Shaw S."/>
            <person name="Blin K."/>
            <person name="Weber T."/>
        </authorList>
    </citation>
    <scope>NUCLEOTIDE SEQUENCE</scope>
    <source>
        <strain evidence="2">NBC_01432</strain>
    </source>
</reference>
<dbReference type="SUPFAM" id="SSF56112">
    <property type="entry name" value="Protein kinase-like (PK-like)"/>
    <property type="match status" value="2"/>
</dbReference>
<proteinExistence type="predicted"/>
<dbReference type="PANTHER" id="PTHR40086:SF1">
    <property type="entry name" value="CELL CYCLE REGULATOR CCRZ"/>
    <property type="match status" value="1"/>
</dbReference>
<evidence type="ECO:0000259" key="1">
    <source>
        <dbReference type="Pfam" id="PF01636"/>
    </source>
</evidence>
<dbReference type="InterPro" id="IPR052077">
    <property type="entry name" value="CcrZ_PhaseVar_Mediator"/>
</dbReference>
<sequence length="727" mass="80822">MSENAWLDPYGNFVRYALDKGVRQRGHHHENHAVAPPEQLAAALDLEPGTRVMLRRRHPDVLPVVVRTWPDESKILGSLKGRLRDVPACLIRMDEFALHSYVEGVPLSAVCADDMPLDRGPLRALMGLLAEMTVIRRAHLPEVPALWPRDGASRSFLRTLAVLTDQQVRWPNRTVFGGLFAALGVPEGALSAFAGRVPAMSARPFSLLHTDLHRDNVIASHRAPDAPLICVDWELASYGDPLHDLATHLVRMRYPDHQWDYIKEAWARAMREVRPEVVNGLETDLQHYLDFERAQSVYPDVMRAAQSLGRAAEPVGLEKATEAVQAALELARGPLRLGGVVGAAEISKALYRWHAAQPGREVPVRCPVGAVPWVADEEVHRWSGYPLEAVSQALSAEGAAGADQVFKGTGHLNTVVRAGRDGGTVVVRRRLDGSNRRERRFLDEHHVLHALAPVRDKVRAPEVLARGISNLDDQFVIHSYVGPAGGTHPPEHPVDGLTLREADDLVDQLCALTGVRTVEVDPTAMYDDFYQWLSGQLIEMVAALPKESLRLAAVLGLPNANRLRELLVGRRCVLSRTPALLHGDLNPWNLIRNETRDSLTIIDWEMAMVGDPLYDLVRHLHLTPHGPQTRERMLSRWSKRLDAQYTKGWEEDWRFYRWMEIVRSAYIDLDRLLTGVSLDAPNVRRAVDSYSLTLSGATASLGLRARHLAHPYLARALPGGDLIGAGG</sequence>
<dbReference type="Gene3D" id="3.90.1200.10">
    <property type="match status" value="2"/>
</dbReference>
<accession>A0ABZ2A7R9</accession>
<dbReference type="InterPro" id="IPR011009">
    <property type="entry name" value="Kinase-like_dom_sf"/>
</dbReference>
<evidence type="ECO:0000313" key="3">
    <source>
        <dbReference type="Proteomes" id="UP001432209"/>
    </source>
</evidence>
<feature type="domain" description="Aminoglycoside phosphotransferase" evidence="1">
    <location>
        <begin position="94"/>
        <end position="274"/>
    </location>
</feature>
<dbReference type="EMBL" id="CP109495">
    <property type="protein sequence ID" value="WUX54256.1"/>
    <property type="molecule type" value="Genomic_DNA"/>
</dbReference>
<protein>
    <submittedName>
        <fullName evidence="2">Aminoglycoside phosphotransferase family protein</fullName>
    </submittedName>
</protein>
<keyword evidence="3" id="KW-1185">Reference proteome</keyword>
<dbReference type="InterPro" id="IPR002575">
    <property type="entry name" value="Aminoglycoside_PTrfase"/>
</dbReference>
<dbReference type="Pfam" id="PF01636">
    <property type="entry name" value="APH"/>
    <property type="match status" value="2"/>
</dbReference>
<dbReference type="PANTHER" id="PTHR40086">
    <property type="entry name" value="PHOSPHOTRANSFERASE YTMP-RELATED"/>
    <property type="match status" value="1"/>
</dbReference>
<organism evidence="2 3">
    <name type="scientific">Streptomyces niveus</name>
    <name type="common">Streptomyces spheroides</name>
    <dbReference type="NCBI Taxonomy" id="193462"/>
    <lineage>
        <taxon>Bacteria</taxon>
        <taxon>Bacillati</taxon>
        <taxon>Actinomycetota</taxon>
        <taxon>Actinomycetes</taxon>
        <taxon>Kitasatosporales</taxon>
        <taxon>Streptomycetaceae</taxon>
        <taxon>Streptomyces</taxon>
    </lineage>
</organism>
<name>A0ABZ2A7R9_STRNV</name>
<gene>
    <name evidence="2" type="ORF">OG442_23380</name>
</gene>
<dbReference type="RefSeq" id="WP_329077874.1">
    <property type="nucleotide sequence ID" value="NZ_CP109495.1"/>
</dbReference>
<feature type="domain" description="Aminoglycoside phosphotransferase" evidence="1">
    <location>
        <begin position="410"/>
        <end position="657"/>
    </location>
</feature>